<proteinExistence type="predicted"/>
<organism evidence="4 5">
    <name type="scientific">Variovorax paradoxus</name>
    <dbReference type="NCBI Taxonomy" id="34073"/>
    <lineage>
        <taxon>Bacteria</taxon>
        <taxon>Pseudomonadati</taxon>
        <taxon>Pseudomonadota</taxon>
        <taxon>Betaproteobacteria</taxon>
        <taxon>Burkholderiales</taxon>
        <taxon>Comamonadaceae</taxon>
        <taxon>Variovorax</taxon>
    </lineage>
</organism>
<keyword evidence="2" id="KW-0804">Transcription</keyword>
<gene>
    <name evidence="4" type="ORF">DI563_23245</name>
</gene>
<dbReference type="GO" id="GO:0003700">
    <property type="term" value="F:DNA-binding transcription factor activity"/>
    <property type="evidence" value="ECO:0007669"/>
    <property type="project" value="InterPro"/>
</dbReference>
<reference evidence="4 5" key="1">
    <citation type="submission" date="2017-08" db="EMBL/GenBank/DDBJ databases">
        <title>Infants hospitalized years apart are colonized by the same room-sourced microbial strains.</title>
        <authorList>
            <person name="Brooks B."/>
            <person name="Olm M.R."/>
            <person name="Firek B.A."/>
            <person name="Baker R."/>
            <person name="Thomas B.C."/>
            <person name="Morowitz M.J."/>
            <person name="Banfield J.F."/>
        </authorList>
    </citation>
    <scope>NUCLEOTIDE SEQUENCE [LARGE SCALE GENOMIC DNA]</scope>
    <source>
        <strain evidence="4">S2_005_003_R2_41</strain>
    </source>
</reference>
<protein>
    <submittedName>
        <fullName evidence="4">AraC family transcriptional regulator</fullName>
    </submittedName>
</protein>
<dbReference type="Pfam" id="PF01965">
    <property type="entry name" value="DJ-1_PfpI"/>
    <property type="match status" value="1"/>
</dbReference>
<dbReference type="EMBL" id="QFPP01000411">
    <property type="protein sequence ID" value="PZQ66532.1"/>
    <property type="molecule type" value="Genomic_DNA"/>
</dbReference>
<dbReference type="PANTHER" id="PTHR43130">
    <property type="entry name" value="ARAC-FAMILY TRANSCRIPTIONAL REGULATOR"/>
    <property type="match status" value="1"/>
</dbReference>
<dbReference type="InterPro" id="IPR018060">
    <property type="entry name" value="HTH_AraC"/>
</dbReference>
<dbReference type="InterPro" id="IPR052158">
    <property type="entry name" value="INH-QAR"/>
</dbReference>
<dbReference type="AlphaFoldDB" id="A0A2W5PLL5"/>
<evidence type="ECO:0000256" key="1">
    <source>
        <dbReference type="ARBA" id="ARBA00023015"/>
    </source>
</evidence>
<dbReference type="SUPFAM" id="SSF46689">
    <property type="entry name" value="Homeodomain-like"/>
    <property type="match status" value="2"/>
</dbReference>
<dbReference type="InterPro" id="IPR009057">
    <property type="entry name" value="Homeodomain-like_sf"/>
</dbReference>
<evidence type="ECO:0000259" key="3">
    <source>
        <dbReference type="PROSITE" id="PS01124"/>
    </source>
</evidence>
<accession>A0A2W5PLL5</accession>
<name>A0A2W5PLL5_VARPD</name>
<keyword evidence="1" id="KW-0805">Transcription regulation</keyword>
<dbReference type="PANTHER" id="PTHR43130:SF3">
    <property type="entry name" value="HTH-TYPE TRANSCRIPTIONAL REGULATOR RV1931C"/>
    <property type="match status" value="1"/>
</dbReference>
<evidence type="ECO:0000256" key="2">
    <source>
        <dbReference type="ARBA" id="ARBA00023163"/>
    </source>
</evidence>
<evidence type="ECO:0000313" key="4">
    <source>
        <dbReference type="EMBL" id="PZQ66532.1"/>
    </source>
</evidence>
<dbReference type="Gene3D" id="1.10.10.60">
    <property type="entry name" value="Homeodomain-like"/>
    <property type="match status" value="1"/>
</dbReference>
<dbReference type="Gene3D" id="3.40.50.880">
    <property type="match status" value="1"/>
</dbReference>
<dbReference type="InterPro" id="IPR029062">
    <property type="entry name" value="Class_I_gatase-like"/>
</dbReference>
<feature type="domain" description="HTH araC/xylS-type" evidence="3">
    <location>
        <begin position="218"/>
        <end position="316"/>
    </location>
</feature>
<dbReference type="CDD" id="cd03137">
    <property type="entry name" value="GATase1_AraC_1"/>
    <property type="match status" value="1"/>
</dbReference>
<dbReference type="GO" id="GO:0043565">
    <property type="term" value="F:sequence-specific DNA binding"/>
    <property type="evidence" value="ECO:0007669"/>
    <property type="project" value="InterPro"/>
</dbReference>
<comment type="caution">
    <text evidence="4">The sequence shown here is derived from an EMBL/GenBank/DDBJ whole genome shotgun (WGS) entry which is preliminary data.</text>
</comment>
<dbReference type="PROSITE" id="PS01124">
    <property type="entry name" value="HTH_ARAC_FAMILY_2"/>
    <property type="match status" value="1"/>
</dbReference>
<dbReference type="Proteomes" id="UP000249135">
    <property type="component" value="Unassembled WGS sequence"/>
</dbReference>
<evidence type="ECO:0000313" key="5">
    <source>
        <dbReference type="Proteomes" id="UP000249135"/>
    </source>
</evidence>
<dbReference type="SMART" id="SM00342">
    <property type="entry name" value="HTH_ARAC"/>
    <property type="match status" value="1"/>
</dbReference>
<sequence length="320" mass="34643">MHAIWFLVFEDFQLLDVSGPLQVFATANDELRLAGREPLYETRVCAMEGGAVRSSSGVELLARALPKRGPGVWQPGRPTGAAIEVGAAAALADWTRRAAPRIDRLASVCTGAFVLARTGLLDGGSAVTHWAACEQLAAQFPAVAVQDDSIYLRHGRVWTSAGVTAGIDMALGMVEADVGRDVAMAVAKKLVVFYKRPGGQSQFSSALLEQSAGDARVAQLHQWIATQLRTPLSVARMAERLAMTPRTFARFYVAQTGSTPAHAVERIRLEQACRLVEAHQLSNKAIAQRCGFGSEEVMRRVFLRNLHVSPTGYRERFSAA</sequence>
<dbReference type="SUPFAM" id="SSF52317">
    <property type="entry name" value="Class I glutamine amidotransferase-like"/>
    <property type="match status" value="1"/>
</dbReference>
<dbReference type="Pfam" id="PF12833">
    <property type="entry name" value="HTH_18"/>
    <property type="match status" value="1"/>
</dbReference>
<dbReference type="InterPro" id="IPR002818">
    <property type="entry name" value="DJ-1/PfpI"/>
</dbReference>